<dbReference type="Proteomes" id="UP000004200">
    <property type="component" value="Unassembled WGS sequence"/>
</dbReference>
<evidence type="ECO:0000256" key="2">
    <source>
        <dbReference type="ARBA" id="ARBA00022676"/>
    </source>
</evidence>
<name>G2DVZ8_9GAMM</name>
<dbReference type="PANTHER" id="PTHR43179:SF12">
    <property type="entry name" value="GALACTOFURANOSYLTRANSFERASE GLFT2"/>
    <property type="match status" value="1"/>
</dbReference>
<reference evidence="5 6" key="1">
    <citation type="submission" date="2011-06" db="EMBL/GenBank/DDBJ databases">
        <title>The draft genome of Thiorhodococcus drewsii AZ1.</title>
        <authorList>
            <consortium name="US DOE Joint Genome Institute (JGI-PGF)"/>
            <person name="Lucas S."/>
            <person name="Han J."/>
            <person name="Lapidus A."/>
            <person name="Cheng J.-F."/>
            <person name="Goodwin L."/>
            <person name="Pitluck S."/>
            <person name="Peters L."/>
            <person name="Land M.L."/>
            <person name="Hauser L."/>
            <person name="Vogl K."/>
            <person name="Liu Z."/>
            <person name="Imhoff J."/>
            <person name="Thiel V."/>
            <person name="Frigaard N.-U."/>
            <person name="Bryant D.A."/>
            <person name="Woyke T.J."/>
        </authorList>
    </citation>
    <scope>NUCLEOTIDE SEQUENCE [LARGE SCALE GENOMIC DNA]</scope>
    <source>
        <strain evidence="5 6">AZ1</strain>
    </source>
</reference>
<keyword evidence="2" id="KW-0328">Glycosyltransferase</keyword>
<dbReference type="SUPFAM" id="SSF53448">
    <property type="entry name" value="Nucleotide-diphospho-sugar transferases"/>
    <property type="match status" value="1"/>
</dbReference>
<keyword evidence="6" id="KW-1185">Reference proteome</keyword>
<dbReference type="Pfam" id="PF00535">
    <property type="entry name" value="Glycos_transf_2"/>
    <property type="match status" value="1"/>
</dbReference>
<evidence type="ECO:0000313" key="6">
    <source>
        <dbReference type="Proteomes" id="UP000004200"/>
    </source>
</evidence>
<comment type="caution">
    <text evidence="5">The sequence shown here is derived from an EMBL/GenBank/DDBJ whole genome shotgun (WGS) entry which is preliminary data.</text>
</comment>
<proteinExistence type="inferred from homology"/>
<dbReference type="GO" id="GO:0016757">
    <property type="term" value="F:glycosyltransferase activity"/>
    <property type="evidence" value="ECO:0007669"/>
    <property type="project" value="UniProtKB-KW"/>
</dbReference>
<dbReference type="InterPro" id="IPR006446">
    <property type="entry name" value="RhaTrfase"/>
</dbReference>
<feature type="domain" description="Glycosyltransferase 2-like" evidence="4">
    <location>
        <begin position="14"/>
        <end position="119"/>
    </location>
</feature>
<dbReference type="RefSeq" id="WP_007038775.1">
    <property type="nucleotide sequence ID" value="NZ_AFWT01000001.1"/>
</dbReference>
<dbReference type="InterPro" id="IPR029044">
    <property type="entry name" value="Nucleotide-diphossugar_trans"/>
</dbReference>
<dbReference type="Gene3D" id="3.90.550.10">
    <property type="entry name" value="Spore Coat Polysaccharide Biosynthesis Protein SpsA, Chain A"/>
    <property type="match status" value="1"/>
</dbReference>
<dbReference type="STRING" id="765913.ThidrDRAFT_0059"/>
<sequence length="313" mass="35475">MVEPKATPGTVAAIIVSYNPDPEEFADLMERIAFQVDFVVVIDNASRQSEREAICRQTAVFDARLVVNEENLGLATAQRLGIQAALAAGADFILLLDQDSLPAPDMVERLRQAYEQLSAAGEPVAAVGPRKICGPSDQSIPFVRFRIHAALKRYCSGSGGLLRTDFLISSGLLAPAWVYERVGMPEDALFIDNIDLEWCFRAQHFGLRLFGVCDAVLFHQIGSQTRYVSMLNNIGPIHIHEPLRQYYQTRNRFQLYARHYAPWAWKIQDFPRALFKLLYFCLMISPRRENLRMMYLAVWDALRGVQGPFPHDR</sequence>
<dbReference type="EMBL" id="AFWT01000001">
    <property type="protein sequence ID" value="EGV33904.1"/>
    <property type="molecule type" value="Genomic_DNA"/>
</dbReference>
<dbReference type="OrthoDB" id="9771846at2"/>
<comment type="similarity">
    <text evidence="1">Belongs to the glycosyltransferase 2 family.</text>
</comment>
<organism evidence="5 6">
    <name type="scientific">Thiorhodococcus drewsii AZ1</name>
    <dbReference type="NCBI Taxonomy" id="765913"/>
    <lineage>
        <taxon>Bacteria</taxon>
        <taxon>Pseudomonadati</taxon>
        <taxon>Pseudomonadota</taxon>
        <taxon>Gammaproteobacteria</taxon>
        <taxon>Chromatiales</taxon>
        <taxon>Chromatiaceae</taxon>
        <taxon>Thiorhodococcus</taxon>
    </lineage>
</organism>
<dbReference type="InterPro" id="IPR001173">
    <property type="entry name" value="Glyco_trans_2-like"/>
</dbReference>
<evidence type="ECO:0000256" key="3">
    <source>
        <dbReference type="ARBA" id="ARBA00022679"/>
    </source>
</evidence>
<evidence type="ECO:0000259" key="4">
    <source>
        <dbReference type="Pfam" id="PF00535"/>
    </source>
</evidence>
<dbReference type="eggNOG" id="COG1216">
    <property type="taxonomic scope" value="Bacteria"/>
</dbReference>
<accession>G2DVZ8</accession>
<evidence type="ECO:0000256" key="1">
    <source>
        <dbReference type="ARBA" id="ARBA00006739"/>
    </source>
</evidence>
<gene>
    <name evidence="5" type="ORF">ThidrDRAFT_0059</name>
</gene>
<protein>
    <submittedName>
        <fullName evidence="5">Rhamnosyltransferase</fullName>
    </submittedName>
</protein>
<dbReference type="PATRIC" id="fig|765913.3.peg.60"/>
<keyword evidence="3 5" id="KW-0808">Transferase</keyword>
<dbReference type="NCBIfam" id="TIGR01556">
    <property type="entry name" value="rhamnosyltran"/>
    <property type="match status" value="1"/>
</dbReference>
<dbReference type="CDD" id="cd02526">
    <property type="entry name" value="GT2_RfbF_like"/>
    <property type="match status" value="1"/>
</dbReference>
<evidence type="ECO:0000313" key="5">
    <source>
        <dbReference type="EMBL" id="EGV33904.1"/>
    </source>
</evidence>
<dbReference type="AlphaFoldDB" id="G2DVZ8"/>
<dbReference type="PANTHER" id="PTHR43179">
    <property type="entry name" value="RHAMNOSYLTRANSFERASE WBBL"/>
    <property type="match status" value="1"/>
</dbReference>